<evidence type="ECO:0000313" key="3">
    <source>
        <dbReference type="Proteomes" id="UP000011690"/>
    </source>
</evidence>
<reference evidence="2 3" key="1">
    <citation type="journal article" date="2014" name="PLoS Genet.">
        <title>Phylogenetically driven sequencing of extremely halophilic archaea reveals strategies for static and dynamic osmo-response.</title>
        <authorList>
            <person name="Becker E.A."/>
            <person name="Seitzer P.M."/>
            <person name="Tritt A."/>
            <person name="Larsen D."/>
            <person name="Krusor M."/>
            <person name="Yao A.I."/>
            <person name="Wu D."/>
            <person name="Madern D."/>
            <person name="Eisen J.A."/>
            <person name="Darling A.E."/>
            <person name="Facciotti M.T."/>
        </authorList>
    </citation>
    <scope>NUCLEOTIDE SEQUENCE [LARGE SCALE GENOMIC DNA]</scope>
    <source>
        <strain evidence="2 3">JCM 10635</strain>
    </source>
</reference>
<organism evidence="2 3">
    <name type="scientific">Natronorubrum bangense JCM 10635</name>
    <dbReference type="NCBI Taxonomy" id="1227500"/>
    <lineage>
        <taxon>Archaea</taxon>
        <taxon>Methanobacteriati</taxon>
        <taxon>Methanobacteriota</taxon>
        <taxon>Stenosarchaea group</taxon>
        <taxon>Halobacteria</taxon>
        <taxon>Halobacteriales</taxon>
        <taxon>Natrialbaceae</taxon>
        <taxon>Natronorubrum</taxon>
    </lineage>
</organism>
<dbReference type="EMBL" id="AOHY01000036">
    <property type="protein sequence ID" value="ELY47100.1"/>
    <property type="molecule type" value="Genomic_DNA"/>
</dbReference>
<gene>
    <name evidence="2" type="ORF">C494_12886</name>
</gene>
<sequence length="358" mass="40844">MDYCRESVIVVARRVSLLLAILLECLTSDRGHARLQSLMNADSTHEDRRMDAWHSDRWPTVSVIVPVYNDPSGLRDTLDSLTRQTYPDAAHEILVVDNNSTDETPAVARAYADKHDQVTFLVEEDRQSSYAARNTGIDHAHGEIFAFVDADMLVETEWLADAITAFADTDAEYMGCNVEMLPSEDRESIAERFNLQTAFPIGHFIETLEFAPTCCLVVHRTVLDDVGAFDPRLISGGDREFGNRVRDSGRELHFAPEVTMYHPTRSTTDAMVRKSRRIGRGLYQLRTFHPDQYDSWLPLALNPMPFLPPRLEQLRAIDDWEALSRREKAGFYLLSYARNVSNGIGRLEEMVRRRLLPR</sequence>
<dbReference type="STRING" id="1227500.C494_12886"/>
<dbReference type="GO" id="GO:0016740">
    <property type="term" value="F:transferase activity"/>
    <property type="evidence" value="ECO:0007669"/>
    <property type="project" value="UniProtKB-KW"/>
</dbReference>
<comment type="caution">
    <text evidence="2">The sequence shown here is derived from an EMBL/GenBank/DDBJ whole genome shotgun (WGS) entry which is preliminary data.</text>
</comment>
<name>L9WC88_9EURY</name>
<keyword evidence="3" id="KW-1185">Reference proteome</keyword>
<dbReference type="SUPFAM" id="SSF53448">
    <property type="entry name" value="Nucleotide-diphospho-sugar transferases"/>
    <property type="match status" value="1"/>
</dbReference>
<accession>L9WC88</accession>
<proteinExistence type="predicted"/>
<dbReference type="eggNOG" id="arCOG01385">
    <property type="taxonomic scope" value="Archaea"/>
</dbReference>
<protein>
    <submittedName>
        <fullName evidence="2">Glycosyltransferase AglI</fullName>
    </submittedName>
</protein>
<dbReference type="Proteomes" id="UP000011690">
    <property type="component" value="Unassembled WGS sequence"/>
</dbReference>
<dbReference type="AlphaFoldDB" id="L9WC88"/>
<evidence type="ECO:0000259" key="1">
    <source>
        <dbReference type="Pfam" id="PF00535"/>
    </source>
</evidence>
<feature type="domain" description="Glycosyltransferase 2-like" evidence="1">
    <location>
        <begin position="62"/>
        <end position="190"/>
    </location>
</feature>
<dbReference type="InterPro" id="IPR001173">
    <property type="entry name" value="Glyco_trans_2-like"/>
</dbReference>
<evidence type="ECO:0000313" key="2">
    <source>
        <dbReference type="EMBL" id="ELY47100.1"/>
    </source>
</evidence>
<dbReference type="Gene3D" id="3.90.550.10">
    <property type="entry name" value="Spore Coat Polysaccharide Biosynthesis Protein SpsA, Chain A"/>
    <property type="match status" value="1"/>
</dbReference>
<dbReference type="InterPro" id="IPR050834">
    <property type="entry name" value="Glycosyltransf_2"/>
</dbReference>
<dbReference type="PATRIC" id="fig|1227500.6.peg.2603"/>
<dbReference type="Pfam" id="PF00535">
    <property type="entry name" value="Glycos_transf_2"/>
    <property type="match status" value="1"/>
</dbReference>
<dbReference type="PANTHER" id="PTHR43685">
    <property type="entry name" value="GLYCOSYLTRANSFERASE"/>
    <property type="match status" value="1"/>
</dbReference>
<dbReference type="PANTHER" id="PTHR43685:SF2">
    <property type="entry name" value="GLYCOSYLTRANSFERASE 2-LIKE DOMAIN-CONTAINING PROTEIN"/>
    <property type="match status" value="1"/>
</dbReference>
<keyword evidence="2" id="KW-0808">Transferase</keyword>
<dbReference type="InterPro" id="IPR029044">
    <property type="entry name" value="Nucleotide-diphossugar_trans"/>
</dbReference>